<evidence type="ECO:0000313" key="8">
    <source>
        <dbReference type="EMBL" id="OJA18998.1"/>
    </source>
</evidence>
<feature type="compositionally biased region" description="Low complexity" evidence="6">
    <location>
        <begin position="2154"/>
        <end position="2172"/>
    </location>
</feature>
<feature type="compositionally biased region" description="Basic residues" evidence="6">
    <location>
        <begin position="390"/>
        <end position="409"/>
    </location>
</feature>
<dbReference type="GO" id="GO:0003677">
    <property type="term" value="F:DNA binding"/>
    <property type="evidence" value="ECO:0007669"/>
    <property type="project" value="UniProtKB-KW"/>
</dbReference>
<feature type="region of interest" description="Disordered" evidence="6">
    <location>
        <begin position="1315"/>
        <end position="1507"/>
    </location>
</feature>
<evidence type="ECO:0000256" key="1">
    <source>
        <dbReference type="ARBA" id="ARBA00004123"/>
    </source>
</evidence>
<name>A0A1J8QBH3_9AGAM</name>
<keyword evidence="9" id="KW-1185">Reference proteome</keyword>
<dbReference type="GO" id="GO:0046983">
    <property type="term" value="F:protein dimerization activity"/>
    <property type="evidence" value="ECO:0007669"/>
    <property type="project" value="InterPro"/>
</dbReference>
<dbReference type="Pfam" id="PF05793">
    <property type="entry name" value="TFIIF_alpha"/>
    <property type="match status" value="1"/>
</dbReference>
<feature type="compositionally biased region" description="Polar residues" evidence="6">
    <location>
        <begin position="2209"/>
        <end position="2235"/>
    </location>
</feature>
<dbReference type="EMBL" id="LVVM01001214">
    <property type="protein sequence ID" value="OJA18998.1"/>
    <property type="molecule type" value="Genomic_DNA"/>
</dbReference>
<feature type="compositionally biased region" description="Basic and acidic residues" evidence="6">
    <location>
        <begin position="2094"/>
        <end position="2112"/>
    </location>
</feature>
<evidence type="ECO:0000313" key="9">
    <source>
        <dbReference type="Proteomes" id="UP000183567"/>
    </source>
</evidence>
<feature type="compositionally biased region" description="Low complexity" evidence="6">
    <location>
        <begin position="2236"/>
        <end position="2251"/>
    </location>
</feature>
<dbReference type="GO" id="GO:0005634">
    <property type="term" value="C:nucleus"/>
    <property type="evidence" value="ECO:0007669"/>
    <property type="project" value="UniProtKB-SubCell"/>
</dbReference>
<evidence type="ECO:0000256" key="2">
    <source>
        <dbReference type="ARBA" id="ARBA00023015"/>
    </source>
</evidence>
<dbReference type="SUPFAM" id="SSF50916">
    <property type="entry name" value="Rap30/74 interaction domains"/>
    <property type="match status" value="1"/>
</dbReference>
<feature type="compositionally biased region" description="Low complexity" evidence="6">
    <location>
        <begin position="1699"/>
        <end position="1718"/>
    </location>
</feature>
<feature type="compositionally biased region" description="Pro residues" evidence="6">
    <location>
        <begin position="1588"/>
        <end position="1622"/>
    </location>
</feature>
<comment type="caution">
    <text evidence="8">The sequence shown here is derived from an EMBL/GenBank/DDBJ whole genome shotgun (WGS) entry which is preliminary data.</text>
</comment>
<dbReference type="InterPro" id="IPR036638">
    <property type="entry name" value="HLH_DNA-bd_sf"/>
</dbReference>
<feature type="region of interest" description="Disordered" evidence="6">
    <location>
        <begin position="1181"/>
        <end position="1297"/>
    </location>
</feature>
<dbReference type="Pfam" id="PF00010">
    <property type="entry name" value="HLH"/>
    <property type="match status" value="1"/>
</dbReference>
<proteinExistence type="predicted"/>
<feature type="compositionally biased region" description="Polar residues" evidence="6">
    <location>
        <begin position="2141"/>
        <end position="2153"/>
    </location>
</feature>
<feature type="compositionally biased region" description="Acidic residues" evidence="6">
    <location>
        <begin position="2082"/>
        <end position="2091"/>
    </location>
</feature>
<evidence type="ECO:0000256" key="4">
    <source>
        <dbReference type="ARBA" id="ARBA00023163"/>
    </source>
</evidence>
<dbReference type="InterPro" id="IPR008851">
    <property type="entry name" value="TFIIF-alpha"/>
</dbReference>
<feature type="compositionally biased region" description="Acidic residues" evidence="6">
    <location>
        <begin position="2029"/>
        <end position="2062"/>
    </location>
</feature>
<feature type="compositionally biased region" description="Low complexity" evidence="6">
    <location>
        <begin position="1456"/>
        <end position="1477"/>
    </location>
</feature>
<dbReference type="Proteomes" id="UP000183567">
    <property type="component" value="Unassembled WGS sequence"/>
</dbReference>
<dbReference type="InterPro" id="IPR027417">
    <property type="entry name" value="P-loop_NTPase"/>
</dbReference>
<dbReference type="Gene3D" id="3.40.50.300">
    <property type="entry name" value="P-loop containing nucleotide triphosphate hydrolases"/>
    <property type="match status" value="1"/>
</dbReference>
<dbReference type="Gene3D" id="4.10.280.10">
    <property type="entry name" value="Helix-loop-helix DNA-binding domain"/>
    <property type="match status" value="1"/>
</dbReference>
<evidence type="ECO:0000259" key="7">
    <source>
        <dbReference type="PROSITE" id="PS50888"/>
    </source>
</evidence>
<accession>A0A1J8QBH3</accession>
<feature type="compositionally biased region" description="Polar residues" evidence="6">
    <location>
        <begin position="1236"/>
        <end position="1246"/>
    </location>
</feature>
<feature type="compositionally biased region" description="Low complexity" evidence="6">
    <location>
        <begin position="1402"/>
        <end position="1414"/>
    </location>
</feature>
<feature type="region of interest" description="Disordered" evidence="6">
    <location>
        <begin position="115"/>
        <end position="187"/>
    </location>
</feature>
<feature type="compositionally biased region" description="Basic residues" evidence="6">
    <location>
        <begin position="1849"/>
        <end position="1858"/>
    </location>
</feature>
<comment type="subcellular location">
    <subcellularLocation>
        <location evidence="1">Nucleus</location>
    </subcellularLocation>
</comment>
<feature type="region of interest" description="Disordered" evidence="6">
    <location>
        <begin position="1681"/>
        <end position="1742"/>
    </location>
</feature>
<gene>
    <name evidence="8" type="ORF">AZE42_00382</name>
</gene>
<feature type="compositionally biased region" description="Basic and acidic residues" evidence="6">
    <location>
        <begin position="2063"/>
        <end position="2081"/>
    </location>
</feature>
<dbReference type="PANTHER" id="PTHR23389">
    <property type="entry name" value="CHROMOSOME TRANSMISSION FIDELITY FACTOR 18"/>
    <property type="match status" value="1"/>
</dbReference>
<keyword evidence="4" id="KW-0804">Transcription</keyword>
<dbReference type="STRING" id="180088.A0A1J8QBH3"/>
<feature type="compositionally biased region" description="Polar residues" evidence="6">
    <location>
        <begin position="1381"/>
        <end position="1394"/>
    </location>
</feature>
<feature type="region of interest" description="Disordered" evidence="6">
    <location>
        <begin position="1566"/>
        <end position="1650"/>
    </location>
</feature>
<dbReference type="PANTHER" id="PTHR23389:SF21">
    <property type="entry name" value="ATPASE FAMILY AAA DOMAIN-CONTAINING PROTEIN 5"/>
    <property type="match status" value="1"/>
</dbReference>
<feature type="compositionally biased region" description="Low complexity" evidence="6">
    <location>
        <begin position="1985"/>
        <end position="2010"/>
    </location>
</feature>
<feature type="region of interest" description="Disordered" evidence="6">
    <location>
        <begin position="572"/>
        <end position="597"/>
    </location>
</feature>
<sequence>MTEKRQNRVTRSTRAKQASSQKTLYDLFQKDEETKLSEEGPQELDGANATKPEVASSSNPPLPVDIIVIDDEPSPPRPKASRKVIRGSVRANQNQPTNLFPIFGRPSVAPIQTAFSSSTHGDIGPSGDSVIEPSDHEELRSSHQSSRSSPHPVPNSLHQSHSTPVLPCVEDINPTMNGSRPASMQATAVGRRIHIPGDAHTPARRHVHSGDMVPDAPFPNQEMQHVRGPQSVFSGSSGLVPPKRCKRDLPDPTDDVHLAFLLSSQANECQYALLEPMNFPRISSQTQREDYLGIHGPRDAAHHPAISKFLCEDGYAYLTTSGPTHQDIWTTRFRPRQANEVLGNESYALYIRDWLKALEIRLHDTNPPPAKNSVTVRGKQRGKPDPPAKAPKRPRVVRAVNKQRGRKRQRLDSEDELDAFLAHSDDEDENDIISNKPEEDVDDEDFIFCQRTLSRLQQKGNLRQFEQHPPTSESATDTTRTNPNYQTSDANFTDSLTNTLLITGPPGCGKSAAVYACAEELGWEVFEVYPGIGRRSGANLDNLVGDVGKNHLVHQARPSRWRVAAQCDSMTSAASSTPFQKGGNANPKPSPIHSDTERPIDVDTHVLVDAASMSLQDTVEPPVAIDGPAATLKSNGPLKPSATARQSLILLEEVDILFKEDAGFWPSVVDLIKECRRPVIMTCNDIQLVPRADLPLQTVLRFQPCPSGPAVTFLQCLCLTEGYAIPREKLTQIYETTYTTQSMDLPDVPLNPRTEPLPLPDLRRSITQLQMICMDAIHEAKIPRGAQGTAEYGTVPPTISAQTSANVSTTSTEEMWRWISNYTDCVSYTDSYLCRTSLESPEALSYNLSERSLDDELGHAILFRPSHVSDTRDALAFYHNDEVIAQDAIHLARGKHEVLGTIPITTSINPAAGSSIDIGTSLFRARVVYQAQMLTALQDIIQPPAPLMPQSSVYLDYIPWVRFMVTVDDTLERLAWDEMEKTRSGRLTRNSMKAKHIRAIDLREDQHRALRKLLCKYPCDLYSHVMVYSGIPPLSLLPANWATAESESHLAGSSTLSEAVSGVMPASTTATIKHTNLHPLPKDTISSGGISALKDSASVSRHSPVISLPPLDYLQLHRRGSITDPSLHAASVNSSTGPRHIDGIDFGPRPAANYTFGDSGGSIYNSESSSKQMRKILRSPSAERELTGVAPHTPHPPNGGAKTMNPPDQMNVDSSNERQSPRINSQQVDDFDYNSRRQSIANSSDSHIPHGTKRKTSFREANGGDEADSQLVGPGVPSPMNLESEGRAQKRRGSTIEMSRIAQLSIYDQRRHSVHSGSIGSVTGPGVAGGNGHWWLNERRDSLPPSFPNGTSGHPSAFSGDQPHGRLAAPSPPGSMATFAWSATQHPDSPQDPNIQHHPRSFDTQPMQMTMMPPMTFPPDRRMSVPDTSTSIGPTRNIRSRSRPPSRQLRETSQTAGPAGSAEDSSSAPSPPSSGLKPPKEPGSTPYSRSPELRVSHKLAERKRRKEMKDLFDELRDQLPADRGMKASKWEILSKAIDFVGNLKQSHQDMAREIEMLRHELESMRQGIPSFGPGGPPHAMVYGQGAPVPGPYPPPPGAISHPPPPHPHQPPPQPPPHPPQSRPPSSENPYPGGGTSAPLPQASAGAPLAPAANGSCLRCLLSCLLPPSPLVFFPDSTMPPKSAESLLFHKKKSIKKEPSTPSTASQSSQPSQSQSQSSLRKSATPRIQPTPPDADVDDSSKLPEGEFAEYKLMSSALNGWKYDVMKFDSRKTVDISTWEEPIKLNRKELRREESGPSTQVPAGPMQGPDGKPVVGSDGKIVMVDADGRPIANNNNGGEAPSKEKDKGKGPGRKKFQKKTRQVFLVPEATRQLRREERYPWVMEDAKQNEMWVGKLEEVAKAETHALFMPAAQEVFKFVPANRWYKFQKKPKHYVPGLEEAEALMAKIQKNKDPERWLLHRRKGQAPSAATTEMFKAEAENRVVSGSSSLVYSSGQSRAMGGRTLRTTNRGPRGGGDDGDEGAPRKKEENDMEGDLDEQLFDDEFADDEEAGPADMDEEEAKELEERLKREYKSANKTREGYVDESESEDGDSQLTKDGKSLKKLMRKLEKNAAYDSDEERNPYASSNEEEEEEEEPVVTTGAIQEQPAQNKSRSASQQPTPKPSQPSTSATQNGSGVGSRATSPAPTSMGGHSIVAKRATSPKAPKLKSTPTNGSRATIGQSTGSRATSPVTGSRATSPAAPAKGPGSPTPNGQSTSSNKRKATDDLGGGAVPPGTAVNGMTAPPKPKKRKPLPSGPAPDGELEEKMLVEWLQNTPNATTRDCIQYFTPYLTTDAKKAKFTAMVKEVAQLKGGILVLRNRDASAAASPAS</sequence>
<dbReference type="SUPFAM" id="SSF52540">
    <property type="entry name" value="P-loop containing nucleoside triphosphate hydrolases"/>
    <property type="match status" value="1"/>
</dbReference>
<dbReference type="GO" id="GO:0006367">
    <property type="term" value="P:transcription initiation at RNA polymerase II promoter"/>
    <property type="evidence" value="ECO:0007669"/>
    <property type="project" value="InterPro"/>
</dbReference>
<evidence type="ECO:0000256" key="3">
    <source>
        <dbReference type="ARBA" id="ARBA00023125"/>
    </source>
</evidence>
<dbReference type="InterPro" id="IPR040106">
    <property type="entry name" value="Esc1_bHLHzip"/>
</dbReference>
<dbReference type="InterPro" id="IPR011598">
    <property type="entry name" value="bHLH_dom"/>
</dbReference>
<dbReference type="CDD" id="cd19690">
    <property type="entry name" value="bHLHzip_spESC1_like"/>
    <property type="match status" value="1"/>
</dbReference>
<dbReference type="InterPro" id="IPR011039">
    <property type="entry name" value="TFIIF_interaction"/>
</dbReference>
<feature type="compositionally biased region" description="Low complexity" evidence="6">
    <location>
        <begin position="1636"/>
        <end position="1650"/>
    </location>
</feature>
<dbReference type="SMART" id="SM00353">
    <property type="entry name" value="HLH"/>
    <property type="match status" value="1"/>
</dbReference>
<feature type="domain" description="BHLH" evidence="7">
    <location>
        <begin position="1492"/>
        <end position="1543"/>
    </location>
</feature>
<keyword evidence="5" id="KW-0539">Nucleus</keyword>
<keyword evidence="3" id="KW-0238">DNA-binding</keyword>
<keyword evidence="2" id="KW-0805">Transcription regulation</keyword>
<feature type="compositionally biased region" description="Basic and acidic residues" evidence="6">
    <location>
        <begin position="28"/>
        <end position="38"/>
    </location>
</feature>
<feature type="region of interest" description="Disordered" evidence="6">
    <location>
        <begin position="1125"/>
        <end position="1146"/>
    </location>
</feature>
<feature type="compositionally biased region" description="Acidic residues" evidence="6">
    <location>
        <begin position="2127"/>
        <end position="2136"/>
    </location>
</feature>
<reference evidence="8 9" key="1">
    <citation type="submission" date="2016-03" db="EMBL/GenBank/DDBJ databases">
        <title>Comparative genomics of the ectomycorrhizal sister species Rhizopogon vinicolor and Rhizopogon vesiculosus (Basidiomycota: Boletales) reveals a divergence of the mating type B locus.</title>
        <authorList>
            <person name="Mujic A.B."/>
            <person name="Kuo A."/>
            <person name="Tritt A."/>
            <person name="Lipzen A."/>
            <person name="Chen C."/>
            <person name="Johnson J."/>
            <person name="Sharma A."/>
            <person name="Barry K."/>
            <person name="Grigoriev I.V."/>
            <person name="Spatafora J.W."/>
        </authorList>
    </citation>
    <scope>NUCLEOTIDE SEQUENCE [LARGE SCALE GENOMIC DNA]</scope>
    <source>
        <strain evidence="8 9">AM-OR11-056</strain>
    </source>
</reference>
<evidence type="ECO:0000256" key="5">
    <source>
        <dbReference type="ARBA" id="ARBA00023242"/>
    </source>
</evidence>
<dbReference type="OrthoDB" id="9996895at2759"/>
<organism evidence="8 9">
    <name type="scientific">Rhizopogon vesiculosus</name>
    <dbReference type="NCBI Taxonomy" id="180088"/>
    <lineage>
        <taxon>Eukaryota</taxon>
        <taxon>Fungi</taxon>
        <taxon>Dikarya</taxon>
        <taxon>Basidiomycota</taxon>
        <taxon>Agaricomycotina</taxon>
        <taxon>Agaricomycetes</taxon>
        <taxon>Agaricomycetidae</taxon>
        <taxon>Boletales</taxon>
        <taxon>Suillineae</taxon>
        <taxon>Rhizopogonaceae</taxon>
        <taxon>Rhizopogon</taxon>
    </lineage>
</organism>
<dbReference type="SUPFAM" id="SSF47459">
    <property type="entry name" value="HLH, helix-loop-helix DNA-binding domain"/>
    <property type="match status" value="1"/>
</dbReference>
<feature type="region of interest" description="Disordered" evidence="6">
    <location>
        <begin position="363"/>
        <end position="415"/>
    </location>
</feature>
<feature type="region of interest" description="Disordered" evidence="6">
    <location>
        <begin position="1985"/>
        <end position="2304"/>
    </location>
</feature>
<feature type="compositionally biased region" description="Polar residues" evidence="6">
    <location>
        <begin position="469"/>
        <end position="491"/>
    </location>
</feature>
<dbReference type="GO" id="GO:0032968">
    <property type="term" value="P:positive regulation of transcription elongation by RNA polymerase II"/>
    <property type="evidence" value="ECO:0007669"/>
    <property type="project" value="InterPro"/>
</dbReference>
<evidence type="ECO:0000256" key="6">
    <source>
        <dbReference type="SAM" id="MobiDB-lite"/>
    </source>
</evidence>
<feature type="region of interest" description="Disordered" evidence="6">
    <location>
        <begin position="1786"/>
        <end position="1858"/>
    </location>
</feature>
<feature type="region of interest" description="Disordered" evidence="6">
    <location>
        <begin position="459"/>
        <end position="491"/>
    </location>
</feature>
<feature type="compositionally biased region" description="Polar residues" evidence="6">
    <location>
        <begin position="174"/>
        <end position="186"/>
    </location>
</feature>
<feature type="region of interest" description="Disordered" evidence="6">
    <location>
        <begin position="1"/>
        <end position="103"/>
    </location>
</feature>
<dbReference type="PROSITE" id="PS50888">
    <property type="entry name" value="BHLH"/>
    <property type="match status" value="1"/>
</dbReference>
<protein>
    <recommendedName>
        <fullName evidence="7">BHLH domain-containing protein</fullName>
    </recommendedName>
</protein>